<protein>
    <submittedName>
        <fullName evidence="2">Uncharacterized protein</fullName>
    </submittedName>
</protein>
<organism evidence="2 3">
    <name type="scientific">candidate division LCP-89 bacterium B3_LCP</name>
    <dbReference type="NCBI Taxonomy" id="2012998"/>
    <lineage>
        <taxon>Bacteria</taxon>
        <taxon>Pseudomonadati</taxon>
        <taxon>Bacteria division LCP-89</taxon>
    </lineage>
</organism>
<evidence type="ECO:0000313" key="2">
    <source>
        <dbReference type="EMBL" id="TKJ41649.1"/>
    </source>
</evidence>
<proteinExistence type="predicted"/>
<reference evidence="2 3" key="1">
    <citation type="submission" date="2017-06" db="EMBL/GenBank/DDBJ databases">
        <title>Novel microbial phyla capable of carbon fixation and sulfur reduction in deep-sea sediments.</title>
        <authorList>
            <person name="Huang J."/>
            <person name="Baker B."/>
            <person name="Wang Y."/>
        </authorList>
    </citation>
    <scope>NUCLEOTIDE SEQUENCE [LARGE SCALE GENOMIC DNA]</scope>
    <source>
        <strain evidence="2">B3_LCP</strain>
    </source>
</reference>
<comment type="caution">
    <text evidence="2">The sequence shown here is derived from an EMBL/GenBank/DDBJ whole genome shotgun (WGS) entry which is preliminary data.</text>
</comment>
<dbReference type="AlphaFoldDB" id="A0A532V3C0"/>
<feature type="transmembrane region" description="Helical" evidence="1">
    <location>
        <begin position="31"/>
        <end position="52"/>
    </location>
</feature>
<feature type="transmembrane region" description="Helical" evidence="1">
    <location>
        <begin position="326"/>
        <end position="349"/>
    </location>
</feature>
<dbReference type="Proteomes" id="UP000319619">
    <property type="component" value="Unassembled WGS sequence"/>
</dbReference>
<name>A0A532V3C0_UNCL8</name>
<evidence type="ECO:0000256" key="1">
    <source>
        <dbReference type="SAM" id="Phobius"/>
    </source>
</evidence>
<keyword evidence="1" id="KW-0812">Transmembrane</keyword>
<accession>A0A532V3C0</accession>
<dbReference type="EMBL" id="NJBN01000002">
    <property type="protein sequence ID" value="TKJ41649.1"/>
    <property type="molecule type" value="Genomic_DNA"/>
</dbReference>
<keyword evidence="1" id="KW-1133">Transmembrane helix</keyword>
<evidence type="ECO:0000313" key="3">
    <source>
        <dbReference type="Proteomes" id="UP000319619"/>
    </source>
</evidence>
<gene>
    <name evidence="2" type="ORF">CEE37_03520</name>
</gene>
<keyword evidence="1" id="KW-0472">Membrane</keyword>
<sequence length="363" mass="41539">MIEGDVGDIENSQGGKKEVRGKRDFWDKLSILSRPLGGILAAFVIALIGYMGSNYLNKQQQQDIQTRLYTELISKREQSESSLRQQMFSSIISMFVGDKRSHVEGLDLDEFDEVILNLELLTYNFHETLDIEPLFKYLRGKIDSAKGDTNTKKDYIKRLEKAAQEISQKQLAALRSAGESKEYFIEFGSEGEIIGPDKFEENWKIKDIKRHFTINVGTVGVAEKKIPIELTVCTLDQLEDIEEEEPPKRVLFHVEYFDFPMIDNVRLSQNERCAIVLTHFNKEQNNAMISLVYFPGSHASLKEKQFYSEIINDLIPEEKGMSASGFVFMAICLFLIIQLALVTIFWIIIRKIVVSKQSPISNS</sequence>